<comment type="cofactor">
    <cofactor evidence="1">
        <name>Mg(2+)</name>
        <dbReference type="ChEBI" id="CHEBI:18420"/>
    </cofactor>
</comment>
<dbReference type="STRING" id="284577.SAMN05216571_1105"/>
<proteinExistence type="predicted"/>
<dbReference type="RefSeq" id="WP_245696434.1">
    <property type="nucleotide sequence ID" value="NZ_FNCI01000010.1"/>
</dbReference>
<reference evidence="8 9" key="1">
    <citation type="submission" date="2016-10" db="EMBL/GenBank/DDBJ databases">
        <authorList>
            <person name="de Groot N.N."/>
        </authorList>
    </citation>
    <scope>NUCLEOTIDE SEQUENCE [LARGE SCALE GENOMIC DNA]</scope>
    <source>
        <strain evidence="8 9">BH539</strain>
    </source>
</reference>
<evidence type="ECO:0000256" key="1">
    <source>
        <dbReference type="ARBA" id="ARBA00001946"/>
    </source>
</evidence>
<dbReference type="GO" id="GO:0043709">
    <property type="term" value="P:cell adhesion involved in single-species biofilm formation"/>
    <property type="evidence" value="ECO:0007669"/>
    <property type="project" value="TreeGrafter"/>
</dbReference>
<dbReference type="EC" id="2.7.7.65" evidence="2"/>
<dbReference type="Gene3D" id="3.30.70.270">
    <property type="match status" value="1"/>
</dbReference>
<dbReference type="SUPFAM" id="SSF51569">
    <property type="entry name" value="Aldolase"/>
    <property type="match status" value="1"/>
</dbReference>
<evidence type="ECO:0000313" key="8">
    <source>
        <dbReference type="EMBL" id="SDG33311.1"/>
    </source>
</evidence>
<feature type="region of interest" description="Disordered" evidence="4">
    <location>
        <begin position="434"/>
        <end position="453"/>
    </location>
</feature>
<dbReference type="GO" id="GO:0052621">
    <property type="term" value="F:diguanylate cyclase activity"/>
    <property type="evidence" value="ECO:0007669"/>
    <property type="project" value="UniProtKB-EC"/>
</dbReference>
<dbReference type="SMART" id="SM00086">
    <property type="entry name" value="PAC"/>
    <property type="match status" value="1"/>
</dbReference>
<dbReference type="PROSITE" id="PS50113">
    <property type="entry name" value="PAC"/>
    <property type="match status" value="1"/>
</dbReference>
<feature type="domain" description="PAS" evidence="5">
    <location>
        <begin position="460"/>
        <end position="536"/>
    </location>
</feature>
<dbReference type="InterPro" id="IPR001610">
    <property type="entry name" value="PAC"/>
</dbReference>
<protein>
    <recommendedName>
        <fullName evidence="2">diguanylate cyclase</fullName>
        <ecNumber evidence="2">2.7.7.65</ecNumber>
    </recommendedName>
</protein>
<accession>A0A1G7TDP0</accession>
<gene>
    <name evidence="8" type="ORF">SAMN05216571_1105</name>
</gene>
<organism evidence="8 9">
    <name type="scientific">Onishia taeanensis</name>
    <dbReference type="NCBI Taxonomy" id="284577"/>
    <lineage>
        <taxon>Bacteria</taxon>
        <taxon>Pseudomonadati</taxon>
        <taxon>Pseudomonadota</taxon>
        <taxon>Gammaproteobacteria</taxon>
        <taxon>Oceanospirillales</taxon>
        <taxon>Halomonadaceae</taxon>
        <taxon>Onishia</taxon>
    </lineage>
</organism>
<dbReference type="InterPro" id="IPR000700">
    <property type="entry name" value="PAS-assoc_C"/>
</dbReference>
<dbReference type="SMART" id="SM00267">
    <property type="entry name" value="GGDEF"/>
    <property type="match status" value="1"/>
</dbReference>
<dbReference type="InterPro" id="IPR035965">
    <property type="entry name" value="PAS-like_dom_sf"/>
</dbReference>
<dbReference type="InterPro" id="IPR013655">
    <property type="entry name" value="PAS_fold_3"/>
</dbReference>
<evidence type="ECO:0000256" key="2">
    <source>
        <dbReference type="ARBA" id="ARBA00012528"/>
    </source>
</evidence>
<dbReference type="GO" id="GO:1902201">
    <property type="term" value="P:negative regulation of bacterial-type flagellum-dependent cell motility"/>
    <property type="evidence" value="ECO:0007669"/>
    <property type="project" value="TreeGrafter"/>
</dbReference>
<evidence type="ECO:0000259" key="6">
    <source>
        <dbReference type="PROSITE" id="PS50113"/>
    </source>
</evidence>
<dbReference type="SUPFAM" id="SSF55785">
    <property type="entry name" value="PYP-like sensor domain (PAS domain)"/>
    <property type="match status" value="1"/>
</dbReference>
<dbReference type="GO" id="GO:0005886">
    <property type="term" value="C:plasma membrane"/>
    <property type="evidence" value="ECO:0007669"/>
    <property type="project" value="TreeGrafter"/>
</dbReference>
<dbReference type="InterPro" id="IPR000160">
    <property type="entry name" value="GGDEF_dom"/>
</dbReference>
<dbReference type="CDD" id="cd00130">
    <property type="entry name" value="PAS"/>
    <property type="match status" value="1"/>
</dbReference>
<dbReference type="SUPFAM" id="SSF55073">
    <property type="entry name" value="Nucleotide cyclase"/>
    <property type="match status" value="1"/>
</dbReference>
<sequence>MTDFAELYASLAGVQREMAEKLARLRAMRPFFIDLSLRENAVGASRGQTLDAKITILSRLRQFGFDDILLGTLDYAMPDEPTVDDDFMVYLRDHDVDRRGCFAFTQVGTLDDDGRFLPDHSQYKLRDYAVPNTLHQLALGWRGRQTEQQREALASRLAASIAWLHDNVVGEDGGPPRIIVNVIDGCDGFVTDAESMCWVFDWLAGQAIEGVSFEDPRGTFLPFQVGAFVEMARAFTPPPLKLLVHLHAGNGMENAAAIEALLKGADGVWGALSKQAAVIGHASSSELIANLVRLGNPHLGERFRLERLLPLTRALRRELEGDTPVDWPIIGDNAYRLPLSDFRQRNGRFMDLPPERIGGRYRYRLCPQVSDTEVIAGRLAEVTGQSMETFGASHLLEMMRLMRREIRRGSPLLYDDPDTLLALYRRAQASHAEPSVSWGREDSPSQESGNDALAPLLDDDTDIYRALLESTQAIPWRIDWETLRFTYVGPQIAELLGWPADSWESIEDWAERMHPEDRDDVVDYCVMQSRSGIDHEADYRALTQSGDFRWVRDVVHVVRDKQGQVEALVGFMFDIHDRKLGEQERLALQRRLETLSFQDGLTEIANRRMFDGQLMDEWLAAQKEASQLSLILVDVDHFKQYNDHYGHLAGDDCLRRVAKLLGEACSEGLLARYGGEEFVLLLPGCGPEVAQDIAESCRRHVDKAAIEHIASAELGNITISVGVGSMVPRVDDEVEDFVTAVDSALYRAKQEGRNRVISCLMDRAKVGAVQH</sequence>
<dbReference type="InterPro" id="IPR029787">
    <property type="entry name" value="Nucleotide_cyclase"/>
</dbReference>
<dbReference type="AlphaFoldDB" id="A0A1G7TDP0"/>
<dbReference type="Gene3D" id="3.30.450.20">
    <property type="entry name" value="PAS domain"/>
    <property type="match status" value="1"/>
</dbReference>
<evidence type="ECO:0000256" key="4">
    <source>
        <dbReference type="SAM" id="MobiDB-lite"/>
    </source>
</evidence>
<keyword evidence="9" id="KW-1185">Reference proteome</keyword>
<evidence type="ECO:0000259" key="5">
    <source>
        <dbReference type="PROSITE" id="PS50112"/>
    </source>
</evidence>
<dbReference type="Pfam" id="PF00990">
    <property type="entry name" value="GGDEF"/>
    <property type="match status" value="1"/>
</dbReference>
<dbReference type="CDD" id="cd01949">
    <property type="entry name" value="GGDEF"/>
    <property type="match status" value="1"/>
</dbReference>
<dbReference type="EMBL" id="FNCI01000010">
    <property type="protein sequence ID" value="SDG33311.1"/>
    <property type="molecule type" value="Genomic_DNA"/>
</dbReference>
<dbReference type="NCBIfam" id="TIGR00229">
    <property type="entry name" value="sensory_box"/>
    <property type="match status" value="1"/>
</dbReference>
<dbReference type="InterPro" id="IPR043128">
    <property type="entry name" value="Rev_trsase/Diguanyl_cyclase"/>
</dbReference>
<dbReference type="Gene3D" id="3.20.20.70">
    <property type="entry name" value="Aldolase class I"/>
    <property type="match status" value="1"/>
</dbReference>
<dbReference type="FunFam" id="3.30.70.270:FF:000001">
    <property type="entry name" value="Diguanylate cyclase domain protein"/>
    <property type="match status" value="1"/>
</dbReference>
<evidence type="ECO:0000256" key="3">
    <source>
        <dbReference type="ARBA" id="ARBA00034247"/>
    </source>
</evidence>
<name>A0A1G7TDP0_9GAMM</name>
<dbReference type="PANTHER" id="PTHR45138">
    <property type="entry name" value="REGULATORY COMPONENTS OF SENSORY TRANSDUCTION SYSTEM"/>
    <property type="match status" value="1"/>
</dbReference>
<dbReference type="PROSITE" id="PS50887">
    <property type="entry name" value="GGDEF"/>
    <property type="match status" value="1"/>
</dbReference>
<dbReference type="PANTHER" id="PTHR45138:SF9">
    <property type="entry name" value="DIGUANYLATE CYCLASE DGCM-RELATED"/>
    <property type="match status" value="1"/>
</dbReference>
<dbReference type="InterPro" id="IPR050469">
    <property type="entry name" value="Diguanylate_Cyclase"/>
</dbReference>
<feature type="domain" description="GGDEF" evidence="7">
    <location>
        <begin position="626"/>
        <end position="761"/>
    </location>
</feature>
<dbReference type="SMART" id="SM00091">
    <property type="entry name" value="PAS"/>
    <property type="match status" value="1"/>
</dbReference>
<evidence type="ECO:0000259" key="7">
    <source>
        <dbReference type="PROSITE" id="PS50887"/>
    </source>
</evidence>
<dbReference type="Pfam" id="PF08447">
    <property type="entry name" value="PAS_3"/>
    <property type="match status" value="1"/>
</dbReference>
<comment type="catalytic activity">
    <reaction evidence="3">
        <text>2 GTP = 3',3'-c-di-GMP + 2 diphosphate</text>
        <dbReference type="Rhea" id="RHEA:24898"/>
        <dbReference type="ChEBI" id="CHEBI:33019"/>
        <dbReference type="ChEBI" id="CHEBI:37565"/>
        <dbReference type="ChEBI" id="CHEBI:58805"/>
        <dbReference type="EC" id="2.7.7.65"/>
    </reaction>
</comment>
<feature type="domain" description="PAC" evidence="6">
    <location>
        <begin position="535"/>
        <end position="587"/>
    </location>
</feature>
<evidence type="ECO:0000313" key="9">
    <source>
        <dbReference type="Proteomes" id="UP000198641"/>
    </source>
</evidence>
<dbReference type="PROSITE" id="PS50112">
    <property type="entry name" value="PAS"/>
    <property type="match status" value="1"/>
</dbReference>
<dbReference type="InterPro" id="IPR000014">
    <property type="entry name" value="PAS"/>
</dbReference>
<dbReference type="NCBIfam" id="TIGR00254">
    <property type="entry name" value="GGDEF"/>
    <property type="match status" value="1"/>
</dbReference>
<dbReference type="Proteomes" id="UP000198641">
    <property type="component" value="Unassembled WGS sequence"/>
</dbReference>
<dbReference type="InterPro" id="IPR013785">
    <property type="entry name" value="Aldolase_TIM"/>
</dbReference>